<evidence type="ECO:0000259" key="11">
    <source>
        <dbReference type="PROSITE" id="PS50011"/>
    </source>
</evidence>
<protein>
    <recommendedName>
        <fullName evidence="1">non-specific serine/threonine protein kinase</fullName>
        <ecNumber evidence="1">2.7.11.1</ecNumber>
    </recommendedName>
</protein>
<feature type="binding site" evidence="9">
    <location>
        <position position="45"/>
    </location>
    <ligand>
        <name>ATP</name>
        <dbReference type="ChEBI" id="CHEBI:30616"/>
    </ligand>
</feature>
<comment type="catalytic activity">
    <reaction evidence="7">
        <text>L-threonyl-[protein] + ATP = O-phospho-L-threonyl-[protein] + ADP + H(+)</text>
        <dbReference type="Rhea" id="RHEA:46608"/>
        <dbReference type="Rhea" id="RHEA-COMP:11060"/>
        <dbReference type="Rhea" id="RHEA-COMP:11605"/>
        <dbReference type="ChEBI" id="CHEBI:15378"/>
        <dbReference type="ChEBI" id="CHEBI:30013"/>
        <dbReference type="ChEBI" id="CHEBI:30616"/>
        <dbReference type="ChEBI" id="CHEBI:61977"/>
        <dbReference type="ChEBI" id="CHEBI:456216"/>
        <dbReference type="EC" id="2.7.11.1"/>
    </reaction>
</comment>
<dbReference type="OrthoDB" id="4408092at2"/>
<dbReference type="AlphaFoldDB" id="A0A495JTW7"/>
<dbReference type="InterPro" id="IPR000719">
    <property type="entry name" value="Prot_kinase_dom"/>
</dbReference>
<dbReference type="CDD" id="cd14014">
    <property type="entry name" value="STKc_PknB_like"/>
    <property type="match status" value="1"/>
</dbReference>
<evidence type="ECO:0000256" key="1">
    <source>
        <dbReference type="ARBA" id="ARBA00012513"/>
    </source>
</evidence>
<dbReference type="GO" id="GO:0005975">
    <property type="term" value="P:carbohydrate metabolic process"/>
    <property type="evidence" value="ECO:0007669"/>
    <property type="project" value="InterPro"/>
</dbReference>
<dbReference type="PROSITE" id="PS50011">
    <property type="entry name" value="PROTEIN_KINASE_DOM"/>
    <property type="match status" value="1"/>
</dbReference>
<evidence type="ECO:0000256" key="6">
    <source>
        <dbReference type="ARBA" id="ARBA00022840"/>
    </source>
</evidence>
<keyword evidence="3" id="KW-0808">Transferase</keyword>
<dbReference type="Proteomes" id="UP000277671">
    <property type="component" value="Unassembled WGS sequence"/>
</dbReference>
<comment type="caution">
    <text evidence="13">The sequence shown here is derived from an EMBL/GenBank/DDBJ whole genome shotgun (WGS) entry which is preliminary data.</text>
</comment>
<dbReference type="GO" id="GO:0005524">
    <property type="term" value="F:ATP binding"/>
    <property type="evidence" value="ECO:0007669"/>
    <property type="project" value="UniProtKB-UniRule"/>
</dbReference>
<feature type="domain" description="Protein kinase" evidence="11">
    <location>
        <begin position="16"/>
        <end position="283"/>
    </location>
</feature>
<evidence type="ECO:0000259" key="12">
    <source>
        <dbReference type="PROSITE" id="PS51173"/>
    </source>
</evidence>
<sequence length="584" mass="60442">MGGAGVHGTELLGGRYRLVERLGAGGMSVVWRGYDEVLGRQVAVKVLASRLADDRAFRRQIRVEAQAVARLVHPHITGVYDYGESVTDGLTVPYVVMELVDGESLAARLAREHRLPWRPAVAAIAEAAAALAAAHARGIVHRDVTPGNVMLTDAGVKVVDFGISALSGENDTGPDGRLLGTPAYCAPERLDGGQVSPAADVYALGLLLYRTLTGHLPWPESSATGVLRAHLYQEPAPLPPVDGLPDEVVDLCARCLAKTPGERPDSAEVARTLAEAAGTSAVLPVSPAPAGAGSPIALANAGTTILPWAAGTDALPLRRPVTGHRPPWRSRPASTARRPGQRATGRRIGPAALGLGLLAVSGLAWAANSLTPGPRADVPLRAEAATQPAPCQIGYALRTDTGRAFEAEVTVRNTGDQPVRDWVLTFDFPAEQTVTGAGAAQWQQRDRGVVLHPADAGELTPGSAATVRLTGTYTGTNPLPVQFRLGDAACAAQVSGIAGTSPPAAGAATSGVTSKQPVGRPGEGAPPKAPPAKGKQPEAPPAKGAPRAGPDRTVDSPPRKPGPKGDGDRDEGDEDEEDEEDEEE</sequence>
<keyword evidence="2" id="KW-0723">Serine/threonine-protein kinase</keyword>
<dbReference type="EMBL" id="RBKT01000001">
    <property type="protein sequence ID" value="RKR91559.1"/>
    <property type="molecule type" value="Genomic_DNA"/>
</dbReference>
<dbReference type="InterPro" id="IPR001919">
    <property type="entry name" value="CBD2"/>
</dbReference>
<dbReference type="InterPro" id="IPR012291">
    <property type="entry name" value="CBM2_carb-bd_dom_sf"/>
</dbReference>
<feature type="compositionally biased region" description="Low complexity" evidence="10">
    <location>
        <begin position="499"/>
        <end position="514"/>
    </location>
</feature>
<evidence type="ECO:0000313" key="13">
    <source>
        <dbReference type="EMBL" id="RKR91559.1"/>
    </source>
</evidence>
<feature type="compositionally biased region" description="Basic and acidic residues" evidence="10">
    <location>
        <begin position="549"/>
        <end position="567"/>
    </location>
</feature>
<dbReference type="GO" id="GO:0004553">
    <property type="term" value="F:hydrolase activity, hydrolyzing O-glycosyl compounds"/>
    <property type="evidence" value="ECO:0007669"/>
    <property type="project" value="InterPro"/>
</dbReference>
<comment type="catalytic activity">
    <reaction evidence="8">
        <text>L-seryl-[protein] + ATP = O-phospho-L-seryl-[protein] + ADP + H(+)</text>
        <dbReference type="Rhea" id="RHEA:17989"/>
        <dbReference type="Rhea" id="RHEA-COMP:9863"/>
        <dbReference type="Rhea" id="RHEA-COMP:11604"/>
        <dbReference type="ChEBI" id="CHEBI:15378"/>
        <dbReference type="ChEBI" id="CHEBI:29999"/>
        <dbReference type="ChEBI" id="CHEBI:30616"/>
        <dbReference type="ChEBI" id="CHEBI:83421"/>
        <dbReference type="ChEBI" id="CHEBI:456216"/>
        <dbReference type="EC" id="2.7.11.1"/>
    </reaction>
</comment>
<dbReference type="Gene3D" id="3.30.200.20">
    <property type="entry name" value="Phosphorylase Kinase, domain 1"/>
    <property type="match status" value="1"/>
</dbReference>
<evidence type="ECO:0000256" key="7">
    <source>
        <dbReference type="ARBA" id="ARBA00047899"/>
    </source>
</evidence>
<dbReference type="GO" id="GO:0004674">
    <property type="term" value="F:protein serine/threonine kinase activity"/>
    <property type="evidence" value="ECO:0007669"/>
    <property type="project" value="UniProtKB-KW"/>
</dbReference>
<evidence type="ECO:0000256" key="2">
    <source>
        <dbReference type="ARBA" id="ARBA00022527"/>
    </source>
</evidence>
<feature type="compositionally biased region" description="Acidic residues" evidence="10">
    <location>
        <begin position="568"/>
        <end position="584"/>
    </location>
</feature>
<organism evidence="13 14">
    <name type="scientific">Micromonospora pisi</name>
    <dbReference type="NCBI Taxonomy" id="589240"/>
    <lineage>
        <taxon>Bacteria</taxon>
        <taxon>Bacillati</taxon>
        <taxon>Actinomycetota</taxon>
        <taxon>Actinomycetes</taxon>
        <taxon>Micromonosporales</taxon>
        <taxon>Micromonosporaceae</taxon>
        <taxon>Micromonospora</taxon>
    </lineage>
</organism>
<keyword evidence="4 9" id="KW-0547">Nucleotide-binding</keyword>
<dbReference type="InterPro" id="IPR008965">
    <property type="entry name" value="CBM2/CBM3_carb-bd_dom_sf"/>
</dbReference>
<dbReference type="InterPro" id="IPR017441">
    <property type="entry name" value="Protein_kinase_ATP_BS"/>
</dbReference>
<evidence type="ECO:0000256" key="9">
    <source>
        <dbReference type="PROSITE-ProRule" id="PRU10141"/>
    </source>
</evidence>
<dbReference type="PANTHER" id="PTHR43289:SF6">
    <property type="entry name" value="SERINE_THREONINE-PROTEIN KINASE NEKL-3"/>
    <property type="match status" value="1"/>
</dbReference>
<dbReference type="PANTHER" id="PTHR43289">
    <property type="entry name" value="MITOGEN-ACTIVATED PROTEIN KINASE KINASE KINASE 20-RELATED"/>
    <property type="match status" value="1"/>
</dbReference>
<dbReference type="InterPro" id="IPR011009">
    <property type="entry name" value="Kinase-like_dom_sf"/>
</dbReference>
<proteinExistence type="predicted"/>
<gene>
    <name evidence="13" type="ORF">BDK92_5959</name>
</gene>
<dbReference type="SMART" id="SM00637">
    <property type="entry name" value="CBD_II"/>
    <property type="match status" value="1"/>
</dbReference>
<keyword evidence="6 9" id="KW-0067">ATP-binding</keyword>
<evidence type="ECO:0000256" key="4">
    <source>
        <dbReference type="ARBA" id="ARBA00022741"/>
    </source>
</evidence>
<feature type="domain" description="CBM2" evidence="12">
    <location>
        <begin position="384"/>
        <end position="493"/>
    </location>
</feature>
<evidence type="ECO:0000256" key="5">
    <source>
        <dbReference type="ARBA" id="ARBA00022777"/>
    </source>
</evidence>
<dbReference type="SUPFAM" id="SSF56112">
    <property type="entry name" value="Protein kinase-like (PK-like)"/>
    <property type="match status" value="1"/>
</dbReference>
<name>A0A495JTW7_9ACTN</name>
<evidence type="ECO:0000256" key="10">
    <source>
        <dbReference type="SAM" id="MobiDB-lite"/>
    </source>
</evidence>
<dbReference type="PROSITE" id="PS00109">
    <property type="entry name" value="PROTEIN_KINASE_TYR"/>
    <property type="match status" value="1"/>
</dbReference>
<dbReference type="GO" id="GO:0030247">
    <property type="term" value="F:polysaccharide binding"/>
    <property type="evidence" value="ECO:0007669"/>
    <property type="project" value="UniProtKB-UniRule"/>
</dbReference>
<dbReference type="Gene3D" id="2.60.40.290">
    <property type="match status" value="1"/>
</dbReference>
<reference evidence="13 14" key="1">
    <citation type="submission" date="2018-10" db="EMBL/GenBank/DDBJ databases">
        <title>Sequencing the genomes of 1000 actinobacteria strains.</title>
        <authorList>
            <person name="Klenk H.-P."/>
        </authorList>
    </citation>
    <scope>NUCLEOTIDE SEQUENCE [LARGE SCALE GENOMIC DNA]</scope>
    <source>
        <strain evidence="13 14">DSM 45175</strain>
    </source>
</reference>
<evidence type="ECO:0000256" key="8">
    <source>
        <dbReference type="ARBA" id="ARBA00048679"/>
    </source>
</evidence>
<dbReference type="RefSeq" id="WP_121159660.1">
    <property type="nucleotide sequence ID" value="NZ_RBKT01000001.1"/>
</dbReference>
<keyword evidence="14" id="KW-1185">Reference proteome</keyword>
<dbReference type="FunFam" id="3.30.200.20:FF:000035">
    <property type="entry name" value="Serine/threonine protein kinase Stk1"/>
    <property type="match status" value="1"/>
</dbReference>
<dbReference type="Gene3D" id="1.10.510.10">
    <property type="entry name" value="Transferase(Phosphotransferase) domain 1"/>
    <property type="match status" value="1"/>
</dbReference>
<dbReference type="PROSITE" id="PS00107">
    <property type="entry name" value="PROTEIN_KINASE_ATP"/>
    <property type="match status" value="1"/>
</dbReference>
<dbReference type="InterPro" id="IPR008266">
    <property type="entry name" value="Tyr_kinase_AS"/>
</dbReference>
<evidence type="ECO:0000313" key="14">
    <source>
        <dbReference type="Proteomes" id="UP000277671"/>
    </source>
</evidence>
<feature type="compositionally biased region" description="Low complexity" evidence="10">
    <location>
        <begin position="523"/>
        <end position="534"/>
    </location>
</feature>
<dbReference type="EC" id="2.7.11.1" evidence="1"/>
<evidence type="ECO:0000256" key="3">
    <source>
        <dbReference type="ARBA" id="ARBA00022679"/>
    </source>
</evidence>
<feature type="region of interest" description="Disordered" evidence="10">
    <location>
        <begin position="317"/>
        <end position="347"/>
    </location>
</feature>
<dbReference type="PROSITE" id="PS51173">
    <property type="entry name" value="CBM2"/>
    <property type="match status" value="1"/>
</dbReference>
<feature type="region of interest" description="Disordered" evidence="10">
    <location>
        <begin position="499"/>
        <end position="584"/>
    </location>
</feature>
<dbReference type="Pfam" id="PF00553">
    <property type="entry name" value="CBM_2"/>
    <property type="match status" value="1"/>
</dbReference>
<dbReference type="Pfam" id="PF00069">
    <property type="entry name" value="Pkinase"/>
    <property type="match status" value="1"/>
</dbReference>
<keyword evidence="5 13" id="KW-0418">Kinase</keyword>
<accession>A0A495JTW7</accession>
<dbReference type="SUPFAM" id="SSF49384">
    <property type="entry name" value="Carbohydrate-binding domain"/>
    <property type="match status" value="1"/>
</dbReference>